<dbReference type="KEGG" id="rfo:REIFOR_01877"/>
<evidence type="ECO:0000313" key="12">
    <source>
        <dbReference type="Proteomes" id="UP000229757"/>
    </source>
</evidence>
<dbReference type="AlphaFoldDB" id="A0A2K8KUM1"/>
<sequence>MDIKAQLINVWRPVQGWLVALLVIACGVGLAKITWLAVLPVAPLVAPKVVPAVQDGTGQGQDWLEISRSIGSREFFGAFAAAAQVVEKQAVEVPETKLNLTLQGVMARGDGQGFAVIGEGRGAGKVFAVGEDLFGQAVLAEVFGDRIVLDRRGQLEILRYEKVATEAILESVNPNANNAPAPAASFREALSQANADVANGADLQAQVQGMVEYVNRRANEDPEGFVAEMGLEPSAEGYQVTRQARQLQMVGLRPGDIVTSVNDMPVGNIQNDQVLLNQVLQTGGEIKIQIRRGSRAFTIYQTIPTY</sequence>
<feature type="domain" description="Type II secretion system protein GspC N-terminal" evidence="10">
    <location>
        <begin position="21"/>
        <end position="159"/>
    </location>
</feature>
<keyword evidence="12" id="KW-1185">Reference proteome</keyword>
<keyword evidence="2" id="KW-0813">Transport</keyword>
<dbReference type="Pfam" id="PF11356">
    <property type="entry name" value="T2SSC"/>
    <property type="match status" value="1"/>
</dbReference>
<dbReference type="EMBL" id="CP011797">
    <property type="protein sequence ID" value="ATX77014.1"/>
    <property type="molecule type" value="Genomic_DNA"/>
</dbReference>
<dbReference type="RefSeq" id="WP_100257302.1">
    <property type="nucleotide sequence ID" value="NZ_CP011797.1"/>
</dbReference>
<evidence type="ECO:0000313" key="11">
    <source>
        <dbReference type="EMBL" id="ATX77014.1"/>
    </source>
</evidence>
<dbReference type="InterPro" id="IPR036034">
    <property type="entry name" value="PDZ_sf"/>
</dbReference>
<reference evidence="11 12" key="1">
    <citation type="journal article" date="2017" name="Environ. Microbiol.">
        <title>Genomic and physiological analyses of 'Reinekea forsetii' reveal a versatile opportunistic lifestyle during spring algae blooms.</title>
        <authorList>
            <person name="Avci B."/>
            <person name="Hahnke R.L."/>
            <person name="Chafee M."/>
            <person name="Fischer T."/>
            <person name="Gruber-Vodicka H."/>
            <person name="Tegetmeyer H.E."/>
            <person name="Harder J."/>
            <person name="Fuchs B.M."/>
            <person name="Amann R.I."/>
            <person name="Teeling H."/>
        </authorList>
    </citation>
    <scope>NUCLEOTIDE SEQUENCE [LARGE SCALE GENOMIC DNA]</scope>
    <source>
        <strain evidence="11 12">Hel1_31_D35</strain>
    </source>
</reference>
<evidence type="ECO:0000256" key="9">
    <source>
        <dbReference type="SAM" id="Phobius"/>
    </source>
</evidence>
<gene>
    <name evidence="11" type="ORF">REIFOR_01877</name>
</gene>
<dbReference type="InterPro" id="IPR024961">
    <property type="entry name" value="T2SS_GspC_N"/>
</dbReference>
<dbReference type="Gene3D" id="2.30.42.10">
    <property type="match status" value="1"/>
</dbReference>
<evidence type="ECO:0000256" key="3">
    <source>
        <dbReference type="ARBA" id="ARBA00022475"/>
    </source>
</evidence>
<evidence type="ECO:0000256" key="6">
    <source>
        <dbReference type="ARBA" id="ARBA00022927"/>
    </source>
</evidence>
<proteinExistence type="predicted"/>
<evidence type="ECO:0000256" key="4">
    <source>
        <dbReference type="ARBA" id="ARBA00022519"/>
    </source>
</evidence>
<dbReference type="Gene3D" id="2.30.30.830">
    <property type="match status" value="1"/>
</dbReference>
<protein>
    <submittedName>
        <fullName evidence="11">General secretion pathway protein C</fullName>
    </submittedName>
</protein>
<dbReference type="GO" id="GO:0005886">
    <property type="term" value="C:plasma membrane"/>
    <property type="evidence" value="ECO:0007669"/>
    <property type="project" value="UniProtKB-SubCell"/>
</dbReference>
<dbReference type="OrthoDB" id="5574088at2"/>
<dbReference type="SUPFAM" id="SSF50156">
    <property type="entry name" value="PDZ domain-like"/>
    <property type="match status" value="1"/>
</dbReference>
<evidence type="ECO:0000256" key="5">
    <source>
        <dbReference type="ARBA" id="ARBA00022692"/>
    </source>
</evidence>
<evidence type="ECO:0000256" key="8">
    <source>
        <dbReference type="ARBA" id="ARBA00023136"/>
    </source>
</evidence>
<accession>A0A2K8KUM1</accession>
<keyword evidence="8 9" id="KW-0472">Membrane</keyword>
<dbReference type="PROSITE" id="PS51257">
    <property type="entry name" value="PROKAR_LIPOPROTEIN"/>
    <property type="match status" value="1"/>
</dbReference>
<keyword evidence="3" id="KW-1003">Cell membrane</keyword>
<feature type="transmembrane region" description="Helical" evidence="9">
    <location>
        <begin position="17"/>
        <end position="38"/>
    </location>
</feature>
<evidence type="ECO:0000256" key="2">
    <source>
        <dbReference type="ARBA" id="ARBA00022448"/>
    </source>
</evidence>
<comment type="subcellular location">
    <subcellularLocation>
        <location evidence="1">Cell inner membrane</location>
    </subcellularLocation>
</comment>
<organism evidence="11 12">
    <name type="scientific">Reinekea forsetii</name>
    <dbReference type="NCBI Taxonomy" id="1336806"/>
    <lineage>
        <taxon>Bacteria</taxon>
        <taxon>Pseudomonadati</taxon>
        <taxon>Pseudomonadota</taxon>
        <taxon>Gammaproteobacteria</taxon>
        <taxon>Oceanospirillales</taxon>
        <taxon>Saccharospirillaceae</taxon>
        <taxon>Reinekea</taxon>
    </lineage>
</organism>
<dbReference type="GO" id="GO:0015031">
    <property type="term" value="P:protein transport"/>
    <property type="evidence" value="ECO:0007669"/>
    <property type="project" value="UniProtKB-KW"/>
</dbReference>
<evidence type="ECO:0000256" key="1">
    <source>
        <dbReference type="ARBA" id="ARBA00004533"/>
    </source>
</evidence>
<keyword evidence="6" id="KW-0653">Protein transport</keyword>
<evidence type="ECO:0000259" key="10">
    <source>
        <dbReference type="Pfam" id="PF11356"/>
    </source>
</evidence>
<keyword evidence="4" id="KW-0997">Cell inner membrane</keyword>
<keyword evidence="7 9" id="KW-1133">Transmembrane helix</keyword>
<evidence type="ECO:0000256" key="7">
    <source>
        <dbReference type="ARBA" id="ARBA00022989"/>
    </source>
</evidence>
<dbReference type="Proteomes" id="UP000229757">
    <property type="component" value="Chromosome"/>
</dbReference>
<name>A0A2K8KUM1_9GAMM</name>
<keyword evidence="5 9" id="KW-0812">Transmembrane</keyword>